<comment type="subunit">
    <text evidence="8">Homodimer.</text>
</comment>
<dbReference type="GO" id="GO:0005829">
    <property type="term" value="C:cytosol"/>
    <property type="evidence" value="ECO:0007669"/>
    <property type="project" value="TreeGrafter"/>
</dbReference>
<dbReference type="InterPro" id="IPR046346">
    <property type="entry name" value="Aminoacid_DH-like_N_sf"/>
</dbReference>
<feature type="binding site" evidence="8">
    <location>
        <position position="65"/>
    </location>
    <ligand>
        <name>shikimate</name>
        <dbReference type="ChEBI" id="CHEBI:36208"/>
    </ligand>
</feature>
<evidence type="ECO:0000256" key="8">
    <source>
        <dbReference type="HAMAP-Rule" id="MF_00222"/>
    </source>
</evidence>
<evidence type="ECO:0000259" key="11">
    <source>
        <dbReference type="Pfam" id="PF18317"/>
    </source>
</evidence>
<dbReference type="PANTHER" id="PTHR21089:SF1">
    <property type="entry name" value="BIFUNCTIONAL 3-DEHYDROQUINATE DEHYDRATASE_SHIKIMATE DEHYDROGENASE, CHLOROPLASTIC"/>
    <property type="match status" value="1"/>
</dbReference>
<feature type="binding site" evidence="8">
    <location>
        <begin position="18"/>
        <end position="20"/>
    </location>
    <ligand>
        <name>shikimate</name>
        <dbReference type="ChEBI" id="CHEBI:36208"/>
    </ligand>
</feature>
<feature type="binding site" evidence="8">
    <location>
        <position position="106"/>
    </location>
    <ligand>
        <name>shikimate</name>
        <dbReference type="ChEBI" id="CHEBI:36208"/>
    </ligand>
</feature>
<dbReference type="GO" id="GO:0050661">
    <property type="term" value="F:NADP binding"/>
    <property type="evidence" value="ECO:0007669"/>
    <property type="project" value="InterPro"/>
</dbReference>
<dbReference type="SUPFAM" id="SSF51735">
    <property type="entry name" value="NAD(P)-binding Rossmann-fold domains"/>
    <property type="match status" value="1"/>
</dbReference>
<dbReference type="Proteomes" id="UP000033651">
    <property type="component" value="Unassembled WGS sequence"/>
</dbReference>
<feature type="domain" description="Shikimate dehydrogenase substrate binding N-terminal" evidence="10">
    <location>
        <begin position="10"/>
        <end position="92"/>
    </location>
</feature>
<feature type="binding site" evidence="8">
    <location>
        <begin position="155"/>
        <end position="160"/>
    </location>
    <ligand>
        <name>NADP(+)</name>
        <dbReference type="ChEBI" id="CHEBI:58349"/>
    </ligand>
</feature>
<dbReference type="Pfam" id="PF08501">
    <property type="entry name" value="Shikimate_dh_N"/>
    <property type="match status" value="1"/>
</dbReference>
<accession>A0A0F3KZY0</accession>
<dbReference type="PANTHER" id="PTHR21089">
    <property type="entry name" value="SHIKIMATE DEHYDROGENASE"/>
    <property type="match status" value="1"/>
</dbReference>
<feature type="binding site" evidence="8">
    <location>
        <begin position="131"/>
        <end position="135"/>
    </location>
    <ligand>
        <name>NADP(+)</name>
        <dbReference type="ChEBI" id="CHEBI:58349"/>
    </ligand>
</feature>
<evidence type="ECO:0000313" key="12">
    <source>
        <dbReference type="EMBL" id="KJV36527.1"/>
    </source>
</evidence>
<feature type="active site" description="Proton acceptor" evidence="8">
    <location>
        <position position="69"/>
    </location>
</feature>
<dbReference type="Gene3D" id="3.40.50.720">
    <property type="entry name" value="NAD(P)-binding Rossmann-like Domain"/>
    <property type="match status" value="1"/>
</dbReference>
<evidence type="ECO:0000313" key="13">
    <source>
        <dbReference type="Proteomes" id="UP000033651"/>
    </source>
</evidence>
<name>A0A0F3KZY0_9GAMM</name>
<dbReference type="GO" id="GO:0019632">
    <property type="term" value="P:shikimate metabolic process"/>
    <property type="evidence" value="ECO:0007669"/>
    <property type="project" value="InterPro"/>
</dbReference>
<evidence type="ECO:0000256" key="7">
    <source>
        <dbReference type="ARBA" id="ARBA00049442"/>
    </source>
</evidence>
<dbReference type="SUPFAM" id="SSF53223">
    <property type="entry name" value="Aminoacid dehydrogenase-like, N-terminal domain"/>
    <property type="match status" value="1"/>
</dbReference>
<keyword evidence="6 8" id="KW-0057">Aromatic amino acid biosynthesis</keyword>
<comment type="function">
    <text evidence="8">Involved in the biosynthesis of the chorismate, which leads to the biosynthesis of aromatic amino acids. Catalyzes the reversible NADPH linked reduction of 3-dehydroshikimate (DHSA) to yield shikimate (SA).</text>
</comment>
<dbReference type="InterPro" id="IPR022893">
    <property type="entry name" value="Shikimate_DH_fam"/>
</dbReference>
<keyword evidence="4 8" id="KW-0521">NADP</keyword>
<feature type="domain" description="SDH C-terminal" evidence="11">
    <location>
        <begin position="245"/>
        <end position="275"/>
    </location>
</feature>
<dbReference type="HAMAP" id="MF_00222">
    <property type="entry name" value="Shikimate_DH_AroE"/>
    <property type="match status" value="1"/>
</dbReference>
<dbReference type="InterPro" id="IPR011342">
    <property type="entry name" value="Shikimate_DH"/>
</dbReference>
<dbReference type="RefSeq" id="WP_045828269.1">
    <property type="nucleotide sequence ID" value="NZ_JZRB01000007.1"/>
</dbReference>
<dbReference type="InterPro" id="IPR013708">
    <property type="entry name" value="Shikimate_DH-bd_N"/>
</dbReference>
<evidence type="ECO:0000256" key="1">
    <source>
        <dbReference type="ARBA" id="ARBA00004871"/>
    </source>
</evidence>
<dbReference type="EMBL" id="JZRB01000007">
    <property type="protein sequence ID" value="KJV36527.1"/>
    <property type="molecule type" value="Genomic_DNA"/>
</dbReference>
<feature type="binding site" evidence="8">
    <location>
        <position position="219"/>
    </location>
    <ligand>
        <name>NADP(+)</name>
        <dbReference type="ChEBI" id="CHEBI:58349"/>
    </ligand>
</feature>
<dbReference type="InterPro" id="IPR036291">
    <property type="entry name" value="NAD(P)-bd_dom_sf"/>
</dbReference>
<dbReference type="InterPro" id="IPR041121">
    <property type="entry name" value="SDH_C"/>
</dbReference>
<dbReference type="NCBIfam" id="NF001310">
    <property type="entry name" value="PRK00258.1-2"/>
    <property type="match status" value="1"/>
</dbReference>
<comment type="caution">
    <text evidence="12">The sequence shown here is derived from an EMBL/GenBank/DDBJ whole genome shotgun (WGS) entry which is preliminary data.</text>
</comment>
<keyword evidence="5 8" id="KW-0560">Oxidoreductase</keyword>
<feature type="binding site" evidence="8">
    <location>
        <position position="90"/>
    </location>
    <ligand>
        <name>shikimate</name>
        <dbReference type="ChEBI" id="CHEBI:36208"/>
    </ligand>
</feature>
<comment type="pathway">
    <text evidence="1 8">Metabolic intermediate biosynthesis; chorismate biosynthesis; chorismate from D-erythrose 4-phosphate and phosphoenolpyruvate: step 4/7.</text>
</comment>
<dbReference type="OrthoDB" id="9776868at2"/>
<feature type="binding site" evidence="8">
    <location>
        <position position="245"/>
    </location>
    <ligand>
        <name>NADP(+)</name>
        <dbReference type="ChEBI" id="CHEBI:58349"/>
    </ligand>
</feature>
<dbReference type="Gene3D" id="3.40.50.10860">
    <property type="entry name" value="Leucine Dehydrogenase, chain A, domain 1"/>
    <property type="match status" value="1"/>
</dbReference>
<dbReference type="GO" id="GO:0008652">
    <property type="term" value="P:amino acid biosynthetic process"/>
    <property type="evidence" value="ECO:0007669"/>
    <property type="project" value="UniProtKB-KW"/>
</dbReference>
<keyword evidence="3 8" id="KW-0028">Amino-acid biosynthesis</keyword>
<feature type="binding site" evidence="8">
    <location>
        <position position="81"/>
    </location>
    <ligand>
        <name>NADP(+)</name>
        <dbReference type="ChEBI" id="CHEBI:58349"/>
    </ligand>
</feature>
<evidence type="ECO:0000256" key="5">
    <source>
        <dbReference type="ARBA" id="ARBA00023002"/>
    </source>
</evidence>
<dbReference type="AlphaFoldDB" id="A0A0F3KZY0"/>
<dbReference type="GO" id="GO:0009423">
    <property type="term" value="P:chorismate biosynthetic process"/>
    <property type="evidence" value="ECO:0007669"/>
    <property type="project" value="UniProtKB-UniRule"/>
</dbReference>
<dbReference type="EC" id="1.1.1.25" evidence="2 8"/>
<dbReference type="InterPro" id="IPR006151">
    <property type="entry name" value="Shikm_DH/Glu-tRNA_Rdtase"/>
</dbReference>
<protein>
    <recommendedName>
        <fullName evidence="2 8">Shikimate dehydrogenase (NADP(+))</fullName>
        <shortName evidence="8">SDH</shortName>
        <ecNumber evidence="2 8">1.1.1.25</ecNumber>
    </recommendedName>
</protein>
<reference evidence="12 13" key="1">
    <citation type="submission" date="2015-03" db="EMBL/GenBank/DDBJ databases">
        <title>Draft genome sequence of Luteibacter yeojuensis strain SU11.</title>
        <authorList>
            <person name="Sulaiman J."/>
            <person name="Priya K."/>
            <person name="Chan K.-G."/>
        </authorList>
    </citation>
    <scope>NUCLEOTIDE SEQUENCE [LARGE SCALE GENOMIC DNA]</scope>
    <source>
        <strain evidence="12 13">SU11</strain>
    </source>
</reference>
<dbReference type="GO" id="GO:0004764">
    <property type="term" value="F:shikimate 3-dehydrogenase (NADP+) activity"/>
    <property type="evidence" value="ECO:0007669"/>
    <property type="project" value="UniProtKB-UniRule"/>
</dbReference>
<dbReference type="GO" id="GO:0009073">
    <property type="term" value="P:aromatic amino acid family biosynthetic process"/>
    <property type="evidence" value="ECO:0007669"/>
    <property type="project" value="UniProtKB-KW"/>
</dbReference>
<evidence type="ECO:0000259" key="10">
    <source>
        <dbReference type="Pfam" id="PF08501"/>
    </source>
</evidence>
<feature type="binding site" evidence="8">
    <location>
        <position position="252"/>
    </location>
    <ligand>
        <name>shikimate</name>
        <dbReference type="ChEBI" id="CHEBI:36208"/>
    </ligand>
</feature>
<dbReference type="UniPathway" id="UPA00053">
    <property type="reaction ID" value="UER00087"/>
</dbReference>
<comment type="catalytic activity">
    <reaction evidence="7 8">
        <text>shikimate + NADP(+) = 3-dehydroshikimate + NADPH + H(+)</text>
        <dbReference type="Rhea" id="RHEA:17737"/>
        <dbReference type="ChEBI" id="CHEBI:15378"/>
        <dbReference type="ChEBI" id="CHEBI:16630"/>
        <dbReference type="ChEBI" id="CHEBI:36208"/>
        <dbReference type="ChEBI" id="CHEBI:57783"/>
        <dbReference type="ChEBI" id="CHEBI:58349"/>
        <dbReference type="EC" id="1.1.1.25"/>
    </reaction>
</comment>
<proteinExistence type="inferred from homology"/>
<dbReference type="Pfam" id="PF18317">
    <property type="entry name" value="SDH_C"/>
    <property type="match status" value="1"/>
</dbReference>
<feature type="domain" description="Quinate/shikimate 5-dehydrogenase/glutamyl-tRNA reductase" evidence="9">
    <location>
        <begin position="121"/>
        <end position="170"/>
    </location>
</feature>
<gene>
    <name evidence="8" type="primary">aroE</name>
    <name evidence="12" type="ORF">VI08_04050</name>
</gene>
<evidence type="ECO:0000256" key="4">
    <source>
        <dbReference type="ARBA" id="ARBA00022857"/>
    </source>
</evidence>
<evidence type="ECO:0000259" key="9">
    <source>
        <dbReference type="Pfam" id="PF01488"/>
    </source>
</evidence>
<evidence type="ECO:0000256" key="6">
    <source>
        <dbReference type="ARBA" id="ARBA00023141"/>
    </source>
</evidence>
<feature type="binding site" evidence="8">
    <location>
        <position position="221"/>
    </location>
    <ligand>
        <name>shikimate</name>
        <dbReference type="ChEBI" id="CHEBI:36208"/>
    </ligand>
</feature>
<organism evidence="12 13">
    <name type="scientific">Luteibacter yeojuensis</name>
    <dbReference type="NCBI Taxonomy" id="345309"/>
    <lineage>
        <taxon>Bacteria</taxon>
        <taxon>Pseudomonadati</taxon>
        <taxon>Pseudomonadota</taxon>
        <taxon>Gammaproteobacteria</taxon>
        <taxon>Lysobacterales</taxon>
        <taxon>Rhodanobacteraceae</taxon>
        <taxon>Luteibacter</taxon>
    </lineage>
</organism>
<dbReference type="PATRIC" id="fig|345309.4.peg.3813"/>
<evidence type="ECO:0000256" key="2">
    <source>
        <dbReference type="ARBA" id="ARBA00012962"/>
    </source>
</evidence>
<comment type="similarity">
    <text evidence="8">Belongs to the shikimate dehydrogenase family.</text>
</comment>
<dbReference type="Pfam" id="PF01488">
    <property type="entry name" value="Shikimate_DH"/>
    <property type="match status" value="1"/>
</dbReference>
<keyword evidence="13" id="KW-1185">Reference proteome</keyword>
<dbReference type="FunFam" id="3.40.50.10860:FF:000006">
    <property type="entry name" value="Shikimate dehydrogenase (NADP(+))"/>
    <property type="match status" value="1"/>
</dbReference>
<dbReference type="NCBIfam" id="TIGR00507">
    <property type="entry name" value="aroE"/>
    <property type="match status" value="1"/>
</dbReference>
<sequence>MSAEAQRFAVFGHPIAHSLSPEIHAAFAKQLGIRLEYTTVDAAPGEFDAAVRRFFADGGMGANITLPHKQAALALASEVSEAAQRTGVANTLTRLPGGGIAAHNTDAGGFVRDITERHGFDLRGHDALLLGAGGAAKAVAWALMDAGVQTLTIINRTPERADEIADAIGEPARCHTRYWDGLDGECFDLIVNATSIGVTGGDFDLPMSIVQDHSTAYDLCYGAAAAGFKGWALAAGVRPDWFRDGLGMLVEQAADAFERWHGQRPDTDPVYRELRQRY</sequence>
<evidence type="ECO:0000256" key="3">
    <source>
        <dbReference type="ARBA" id="ARBA00022605"/>
    </source>
</evidence>